<proteinExistence type="predicted"/>
<dbReference type="Proteomes" id="UP001353858">
    <property type="component" value="Unassembled WGS sequence"/>
</dbReference>
<evidence type="ECO:0000313" key="1">
    <source>
        <dbReference type="EMBL" id="KAK4882977.1"/>
    </source>
</evidence>
<gene>
    <name evidence="1" type="ORF">RN001_006296</name>
</gene>
<organism evidence="1 2">
    <name type="scientific">Aquatica leii</name>
    <dbReference type="NCBI Taxonomy" id="1421715"/>
    <lineage>
        <taxon>Eukaryota</taxon>
        <taxon>Metazoa</taxon>
        <taxon>Ecdysozoa</taxon>
        <taxon>Arthropoda</taxon>
        <taxon>Hexapoda</taxon>
        <taxon>Insecta</taxon>
        <taxon>Pterygota</taxon>
        <taxon>Neoptera</taxon>
        <taxon>Endopterygota</taxon>
        <taxon>Coleoptera</taxon>
        <taxon>Polyphaga</taxon>
        <taxon>Elateriformia</taxon>
        <taxon>Elateroidea</taxon>
        <taxon>Lampyridae</taxon>
        <taxon>Luciolinae</taxon>
        <taxon>Aquatica</taxon>
    </lineage>
</organism>
<protein>
    <submittedName>
        <fullName evidence="1">Uncharacterized protein</fullName>
    </submittedName>
</protein>
<reference evidence="2" key="1">
    <citation type="submission" date="2023-01" db="EMBL/GenBank/DDBJ databases">
        <title>Key to firefly adult light organ development and bioluminescence: homeobox transcription factors regulate luciferase expression and transportation to peroxisome.</title>
        <authorList>
            <person name="Fu X."/>
        </authorList>
    </citation>
    <scope>NUCLEOTIDE SEQUENCE [LARGE SCALE GENOMIC DNA]</scope>
</reference>
<evidence type="ECO:0000313" key="2">
    <source>
        <dbReference type="Proteomes" id="UP001353858"/>
    </source>
</evidence>
<keyword evidence="2" id="KW-1185">Reference proteome</keyword>
<name>A0AAN7SIH3_9COLE</name>
<comment type="caution">
    <text evidence="1">The sequence shown here is derived from an EMBL/GenBank/DDBJ whole genome shotgun (WGS) entry which is preliminary data.</text>
</comment>
<dbReference type="EMBL" id="JARPUR010000002">
    <property type="protein sequence ID" value="KAK4882977.1"/>
    <property type="molecule type" value="Genomic_DNA"/>
</dbReference>
<sequence>MKKFLKQLHSGIEHSLIQISNNSKVFNEYHNKNKIGRTFSLTEEKIQHTIFYVYDTMIHVLNLVRLISQIEILNTCKDHKIPSIIVNPQSLQIDLEKLSIELSKKGYSIVIPIHELSRYYKLSIADCTTTENKLYVHIKIPIVLTNQEWKLYELITTLFAWNNETCVLMHEILFMTV</sequence>
<accession>A0AAN7SIH3</accession>
<dbReference type="AlphaFoldDB" id="A0AAN7SIH3"/>